<reference evidence="2" key="1">
    <citation type="submission" date="2017-06" db="EMBL/GenBank/DDBJ databases">
        <authorList>
            <person name="Varghese N."/>
            <person name="Submissions S."/>
        </authorList>
    </citation>
    <scope>NUCLEOTIDE SEQUENCE [LARGE SCALE GENOMIC DNA]</scope>
    <source>
        <strain evidence="2">Ca-68</strain>
    </source>
</reference>
<accession>A0A238XZK0</accession>
<name>A0A238XZK0_9PROT</name>
<proteinExistence type="predicted"/>
<dbReference type="AlphaFoldDB" id="A0A238XZK0"/>
<organism evidence="1 2">
    <name type="scientific">Methylobacillus rhizosphaerae</name>
    <dbReference type="NCBI Taxonomy" id="551994"/>
    <lineage>
        <taxon>Bacteria</taxon>
        <taxon>Pseudomonadati</taxon>
        <taxon>Pseudomonadota</taxon>
        <taxon>Betaproteobacteria</taxon>
        <taxon>Nitrosomonadales</taxon>
        <taxon>Methylophilaceae</taxon>
        <taxon>Methylobacillus</taxon>
    </lineage>
</organism>
<protein>
    <submittedName>
        <fullName evidence="1">Uncharacterized protein</fullName>
    </submittedName>
</protein>
<sequence>MVYGLLQWKETIDIQFLSREKKLADKPGFVPTMQAAAIHLDPGLPQDSSNLPGSSASHAIATLFGLAPDGGYRVSHPPYGLLVSVALFLASRRTAVSRHPALWSPDFPPLACASGGCLANFCGKFTIDNLLTAGLMIQSSARSIQETRWSYFKRQLITPPARNGISSSPAKGKLSGTFHSTFSRVIWSAFRGRP</sequence>
<keyword evidence="2" id="KW-1185">Reference proteome</keyword>
<dbReference type="AntiFam" id="ANF00041">
    <property type="entry name" value="Antisense to RNaseP"/>
</dbReference>
<evidence type="ECO:0000313" key="2">
    <source>
        <dbReference type="Proteomes" id="UP000198305"/>
    </source>
</evidence>
<evidence type="ECO:0000313" key="1">
    <source>
        <dbReference type="EMBL" id="SNR63794.1"/>
    </source>
</evidence>
<gene>
    <name evidence="1" type="ORF">SAMN05192560_0289</name>
</gene>
<dbReference type="EMBL" id="FZOA01000001">
    <property type="protein sequence ID" value="SNR63794.1"/>
    <property type="molecule type" value="Genomic_DNA"/>
</dbReference>
<dbReference type="Proteomes" id="UP000198305">
    <property type="component" value="Unassembled WGS sequence"/>
</dbReference>